<sequence>MGFNPDATTYTENDVVGDRIQNILSSSVDAVAIARADIPVNLGKSQGAIFGEIPGNGIRWKVGVTAITGIRADIYSNILSIVTDKDGAFYEGSGAGTGCLEVIFQRQGSGADAIAMVHRRTNGTTVASTYIVPGGLVGKTHWLELTRNPAKTVTTLRIFDADTFDVADLVSTRVVSGTETTTYSVHYWLAGRGAGADTTGISGSVEDYDFTWIPAPDVDDVLVGGGLGGDDVLMEDTLGGMF</sequence>
<gene>
    <name evidence="1" type="ORF">LCGC14_1037400</name>
</gene>
<dbReference type="AlphaFoldDB" id="A0A0F9MXH0"/>
<accession>A0A0F9MXH0</accession>
<name>A0A0F9MXH0_9ZZZZ</name>
<reference evidence="1" key="1">
    <citation type="journal article" date="2015" name="Nature">
        <title>Complex archaea that bridge the gap between prokaryotes and eukaryotes.</title>
        <authorList>
            <person name="Spang A."/>
            <person name="Saw J.H."/>
            <person name="Jorgensen S.L."/>
            <person name="Zaremba-Niedzwiedzka K."/>
            <person name="Martijn J."/>
            <person name="Lind A.E."/>
            <person name="van Eijk R."/>
            <person name="Schleper C."/>
            <person name="Guy L."/>
            <person name="Ettema T.J."/>
        </authorList>
    </citation>
    <scope>NUCLEOTIDE SEQUENCE</scope>
</reference>
<proteinExistence type="predicted"/>
<protein>
    <submittedName>
        <fullName evidence="1">Uncharacterized protein</fullName>
    </submittedName>
</protein>
<evidence type="ECO:0000313" key="1">
    <source>
        <dbReference type="EMBL" id="KKN10379.1"/>
    </source>
</evidence>
<comment type="caution">
    <text evidence="1">The sequence shown here is derived from an EMBL/GenBank/DDBJ whole genome shotgun (WGS) entry which is preliminary data.</text>
</comment>
<organism evidence="1">
    <name type="scientific">marine sediment metagenome</name>
    <dbReference type="NCBI Taxonomy" id="412755"/>
    <lineage>
        <taxon>unclassified sequences</taxon>
        <taxon>metagenomes</taxon>
        <taxon>ecological metagenomes</taxon>
    </lineage>
</organism>
<dbReference type="EMBL" id="LAZR01004250">
    <property type="protein sequence ID" value="KKN10379.1"/>
    <property type="molecule type" value="Genomic_DNA"/>
</dbReference>